<name>A0A0D2HCY6_CLAB1</name>
<sequence length="93" mass="9571">MVVSVAVDIGAVEVLVSISSNSVKQPYETGIEEPTVASDKLIVVVTVDVTVEAVNAASGVPVTTGIVVSVLVFVTVEVTVLVEETAAPLYLDE</sequence>
<dbReference type="AlphaFoldDB" id="A0A0D2HCY6"/>
<reference evidence="1" key="1">
    <citation type="submission" date="2015-01" db="EMBL/GenBank/DDBJ databases">
        <title>The Genome Sequence of Cladophialophora bantiana CBS 173.52.</title>
        <authorList>
            <consortium name="The Broad Institute Genomics Platform"/>
            <person name="Cuomo C."/>
            <person name="de Hoog S."/>
            <person name="Gorbushina A."/>
            <person name="Stielow B."/>
            <person name="Teixiera M."/>
            <person name="Abouelleil A."/>
            <person name="Chapman S.B."/>
            <person name="Priest M."/>
            <person name="Young S.K."/>
            <person name="Wortman J."/>
            <person name="Nusbaum C."/>
            <person name="Birren B."/>
        </authorList>
    </citation>
    <scope>NUCLEOTIDE SEQUENCE [LARGE SCALE GENOMIC DNA]</scope>
    <source>
        <strain evidence="1">CBS 173.52</strain>
    </source>
</reference>
<dbReference type="Proteomes" id="UP000053789">
    <property type="component" value="Unassembled WGS sequence"/>
</dbReference>
<protein>
    <submittedName>
        <fullName evidence="1">Uncharacterized protein</fullName>
    </submittedName>
</protein>
<dbReference type="RefSeq" id="XP_016615424.1">
    <property type="nucleotide sequence ID" value="XM_016768517.1"/>
</dbReference>
<dbReference type="HOGENOM" id="CLU_2399472_0_0_1"/>
<proteinExistence type="predicted"/>
<organism evidence="1 2">
    <name type="scientific">Cladophialophora bantiana (strain ATCC 10958 / CBS 173.52 / CDC B-1940 / NIH 8579)</name>
    <name type="common">Xylohypha bantiana</name>
    <dbReference type="NCBI Taxonomy" id="1442370"/>
    <lineage>
        <taxon>Eukaryota</taxon>
        <taxon>Fungi</taxon>
        <taxon>Dikarya</taxon>
        <taxon>Ascomycota</taxon>
        <taxon>Pezizomycotina</taxon>
        <taxon>Eurotiomycetes</taxon>
        <taxon>Chaetothyriomycetidae</taxon>
        <taxon>Chaetothyriales</taxon>
        <taxon>Herpotrichiellaceae</taxon>
        <taxon>Cladophialophora</taxon>
    </lineage>
</organism>
<evidence type="ECO:0000313" key="1">
    <source>
        <dbReference type="EMBL" id="KIW88755.1"/>
    </source>
</evidence>
<evidence type="ECO:0000313" key="2">
    <source>
        <dbReference type="Proteomes" id="UP000053789"/>
    </source>
</evidence>
<gene>
    <name evidence="1" type="ORF">Z519_10802</name>
</gene>
<dbReference type="EMBL" id="KN846998">
    <property type="protein sequence ID" value="KIW88755.1"/>
    <property type="molecule type" value="Genomic_DNA"/>
</dbReference>
<dbReference type="GeneID" id="27703730"/>
<keyword evidence="2" id="KW-1185">Reference proteome</keyword>
<accession>A0A0D2HCY6</accession>